<reference evidence="2 3" key="1">
    <citation type="submission" date="2021-01" db="EMBL/GenBank/DDBJ databases">
        <title>Chryseolinea sp. Jin1 Genome sequencing and assembly.</title>
        <authorList>
            <person name="Kim I."/>
        </authorList>
    </citation>
    <scope>NUCLEOTIDE SEQUENCE [LARGE SCALE GENOMIC DNA]</scope>
    <source>
        <strain evidence="2 3">Jin1</strain>
    </source>
</reference>
<evidence type="ECO:0000313" key="2">
    <source>
        <dbReference type="EMBL" id="MBL0744971.1"/>
    </source>
</evidence>
<feature type="region of interest" description="Disordered" evidence="1">
    <location>
        <begin position="86"/>
        <end position="106"/>
    </location>
</feature>
<keyword evidence="3" id="KW-1185">Reference proteome</keyword>
<name>A0ABS1KZT6_9BACT</name>
<comment type="caution">
    <text evidence="2">The sequence shown here is derived from an EMBL/GenBank/DDBJ whole genome shotgun (WGS) entry which is preliminary data.</text>
</comment>
<organism evidence="2 3">
    <name type="scientific">Chryseolinea lacunae</name>
    <dbReference type="NCBI Taxonomy" id="2801331"/>
    <lineage>
        <taxon>Bacteria</taxon>
        <taxon>Pseudomonadati</taxon>
        <taxon>Bacteroidota</taxon>
        <taxon>Cytophagia</taxon>
        <taxon>Cytophagales</taxon>
        <taxon>Fulvivirgaceae</taxon>
        <taxon>Chryseolinea</taxon>
    </lineage>
</organism>
<feature type="region of interest" description="Disordered" evidence="1">
    <location>
        <begin position="1"/>
        <end position="42"/>
    </location>
</feature>
<evidence type="ECO:0000256" key="1">
    <source>
        <dbReference type="SAM" id="MobiDB-lite"/>
    </source>
</evidence>
<dbReference type="Proteomes" id="UP000613030">
    <property type="component" value="Unassembled WGS sequence"/>
</dbReference>
<dbReference type="EMBL" id="JAERRB010000013">
    <property type="protein sequence ID" value="MBL0744971.1"/>
    <property type="molecule type" value="Genomic_DNA"/>
</dbReference>
<evidence type="ECO:0000313" key="3">
    <source>
        <dbReference type="Proteomes" id="UP000613030"/>
    </source>
</evidence>
<accession>A0ABS1KZT6</accession>
<feature type="compositionally biased region" description="Basic and acidic residues" evidence="1">
    <location>
        <begin position="1"/>
        <end position="11"/>
    </location>
</feature>
<proteinExistence type="predicted"/>
<protein>
    <submittedName>
        <fullName evidence="2">Uncharacterized protein</fullName>
    </submittedName>
</protein>
<sequence length="106" mass="11217">MPTGRKADEVKASGGSGQNFPTSEGSHSVILEGAGITNSGGRRELDAFHEVFGHGIPTAKKTSNAINNTHATQTENLVRRVLKIQEQRDGSNHSGGKIDNPSDLPK</sequence>
<dbReference type="RefSeq" id="WP_202015057.1">
    <property type="nucleotide sequence ID" value="NZ_JAERRB010000013.1"/>
</dbReference>
<gene>
    <name evidence="2" type="ORF">JI741_27315</name>
</gene>